<evidence type="ECO:0000313" key="2">
    <source>
        <dbReference type="Proteomes" id="UP000485058"/>
    </source>
</evidence>
<accession>A0A6A0A3F0</accession>
<comment type="caution">
    <text evidence="1">The sequence shown here is derived from an EMBL/GenBank/DDBJ whole genome shotgun (WGS) entry which is preliminary data.</text>
</comment>
<dbReference type="EMBL" id="BLLF01003094">
    <property type="protein sequence ID" value="GFH26328.1"/>
    <property type="molecule type" value="Genomic_DNA"/>
</dbReference>
<organism evidence="1 2">
    <name type="scientific">Haematococcus lacustris</name>
    <name type="common">Green alga</name>
    <name type="synonym">Haematococcus pluvialis</name>
    <dbReference type="NCBI Taxonomy" id="44745"/>
    <lineage>
        <taxon>Eukaryota</taxon>
        <taxon>Viridiplantae</taxon>
        <taxon>Chlorophyta</taxon>
        <taxon>core chlorophytes</taxon>
        <taxon>Chlorophyceae</taxon>
        <taxon>CS clade</taxon>
        <taxon>Chlamydomonadales</taxon>
        <taxon>Haematococcaceae</taxon>
        <taxon>Haematococcus</taxon>
    </lineage>
</organism>
<reference evidence="1 2" key="1">
    <citation type="submission" date="2020-02" db="EMBL/GenBank/DDBJ databases">
        <title>Draft genome sequence of Haematococcus lacustris strain NIES-144.</title>
        <authorList>
            <person name="Morimoto D."/>
            <person name="Nakagawa S."/>
            <person name="Yoshida T."/>
            <person name="Sawayama S."/>
        </authorList>
    </citation>
    <scope>NUCLEOTIDE SEQUENCE [LARGE SCALE GENOMIC DNA]</scope>
    <source>
        <strain evidence="1 2">NIES-144</strain>
    </source>
</reference>
<proteinExistence type="predicted"/>
<dbReference type="Proteomes" id="UP000485058">
    <property type="component" value="Unassembled WGS sequence"/>
</dbReference>
<sequence>MDAVGLTLSEPHALNLAATQWKRRQCSYLHRRPFHSQGANKSALERLHLVQMLGGLRGLVVSRVFRLPLSLFVALPLILDTSETAWLGPV</sequence>
<protein>
    <submittedName>
        <fullName evidence="1">Uncharacterized protein</fullName>
    </submittedName>
</protein>
<name>A0A6A0A3F0_HAELA</name>
<dbReference type="AlphaFoldDB" id="A0A6A0A3F0"/>
<keyword evidence="2" id="KW-1185">Reference proteome</keyword>
<evidence type="ECO:0000313" key="1">
    <source>
        <dbReference type="EMBL" id="GFH26328.1"/>
    </source>
</evidence>
<gene>
    <name evidence="1" type="ORF">HaLaN_24461</name>
</gene>